<keyword evidence="2" id="KW-1185">Reference proteome</keyword>
<dbReference type="EMBL" id="FNEZ01000006">
    <property type="protein sequence ID" value="SDK41662.1"/>
    <property type="molecule type" value="Genomic_DNA"/>
</dbReference>
<reference evidence="1 2" key="1">
    <citation type="submission" date="2016-10" db="EMBL/GenBank/DDBJ databases">
        <authorList>
            <person name="de Groot N.N."/>
        </authorList>
    </citation>
    <scope>NUCLEOTIDE SEQUENCE [LARGE SCALE GENOMIC DNA]</scope>
    <source>
        <strain evidence="1 2">CGMCC 1.10076</strain>
    </source>
</reference>
<dbReference type="AlphaFoldDB" id="A0A1G9BQA7"/>
<proteinExistence type="predicted"/>
<organism evidence="1 2">
    <name type="scientific">Flavobacterium noncentrifugens</name>
    <dbReference type="NCBI Taxonomy" id="1128970"/>
    <lineage>
        <taxon>Bacteria</taxon>
        <taxon>Pseudomonadati</taxon>
        <taxon>Bacteroidota</taxon>
        <taxon>Flavobacteriia</taxon>
        <taxon>Flavobacteriales</taxon>
        <taxon>Flavobacteriaceae</taxon>
        <taxon>Flavobacterium</taxon>
    </lineage>
</organism>
<gene>
    <name evidence="1" type="ORF">SAMN04487935_3314</name>
</gene>
<dbReference type="RefSeq" id="WP_091398024.1">
    <property type="nucleotide sequence ID" value="NZ_BKAI01000012.1"/>
</dbReference>
<dbReference type="OrthoDB" id="1364518at2"/>
<protein>
    <submittedName>
        <fullName evidence="1">Uncharacterized protein</fullName>
    </submittedName>
</protein>
<name>A0A1G9BQA7_9FLAO</name>
<evidence type="ECO:0000313" key="2">
    <source>
        <dbReference type="Proteomes" id="UP000199580"/>
    </source>
</evidence>
<sequence length="86" mass="9865">MSEFITIAKKITLPLLRDYIITHKIDQGDTIVLNQKDLKELFDEIKRLGEEMPDIPLEMLGVIITQDATDTIPIGKIQIVKNEKPY</sequence>
<dbReference type="Proteomes" id="UP000199580">
    <property type="component" value="Unassembled WGS sequence"/>
</dbReference>
<accession>A0A1G9BQA7</accession>
<evidence type="ECO:0000313" key="1">
    <source>
        <dbReference type="EMBL" id="SDK41662.1"/>
    </source>
</evidence>